<proteinExistence type="predicted"/>
<sequence length="268" mass="29284">VEVAGSKFPMEREAGDQWSVCLSGVRGAAAYHFVFSSNCNDCFHQEGHLLHRRDPYARFCDFNSNDCFVVLPPAAAAAAVAAAAGKEAAAAAAAAAAPPALEPWNKWIIYELHPSTFVQPKEGQTVFEAIGEKLDYIASLVGLRASKVKGGFNAVELMPVQEFGGLWGYNPRLLMALHSPYGNPEGLRALVECCHRRRIAVIFDVVLNHGSSKLNSLWNWDGYGPHNNGGIYFEGGGESGWGRKFAFHKPQVRNMIKKAAAVFLEEYK</sequence>
<dbReference type="Pfam" id="PF00128">
    <property type="entry name" value="Alpha-amylase"/>
    <property type="match status" value="1"/>
</dbReference>
<evidence type="ECO:0000259" key="1">
    <source>
        <dbReference type="Pfam" id="PF00128"/>
    </source>
</evidence>
<feature type="domain" description="Glycosyl hydrolase family 13 catalytic" evidence="1">
    <location>
        <begin position="128"/>
        <end position="214"/>
    </location>
</feature>
<dbReference type="Gene3D" id="3.20.20.80">
    <property type="entry name" value="Glycosidases"/>
    <property type="match status" value="1"/>
</dbReference>
<dbReference type="PANTHER" id="PTHR43651">
    <property type="entry name" value="1,4-ALPHA-GLUCAN-BRANCHING ENZYME"/>
    <property type="match status" value="1"/>
</dbReference>
<dbReference type="AlphaFoldDB" id="U6L2F5"/>
<dbReference type="OrthoDB" id="1740265at2759"/>
<name>U6L2F5_EIMTE</name>
<feature type="non-terminal residue" evidence="2">
    <location>
        <position position="1"/>
    </location>
</feature>
<dbReference type="SUPFAM" id="SSF51445">
    <property type="entry name" value="(Trans)glycosidases"/>
    <property type="match status" value="1"/>
</dbReference>
<dbReference type="PANTHER" id="PTHR43651:SF11">
    <property type="entry name" value="MALTO-OLIGOSYLTREHALOSE TREHALOHYDROLASE"/>
    <property type="match status" value="1"/>
</dbReference>
<dbReference type="GO" id="GO:0005975">
    <property type="term" value="P:carbohydrate metabolic process"/>
    <property type="evidence" value="ECO:0007669"/>
    <property type="project" value="InterPro"/>
</dbReference>
<reference evidence="2" key="1">
    <citation type="submission" date="2013-10" db="EMBL/GenBank/DDBJ databases">
        <title>Genomic analysis of the causative agents of coccidiosis in chickens.</title>
        <authorList>
            <person name="Reid A.J."/>
            <person name="Blake D."/>
            <person name="Billington K."/>
            <person name="Browne H."/>
            <person name="Dunn M."/>
            <person name="Hung S."/>
            <person name="Kawahara F."/>
            <person name="Miranda-Saavedra D."/>
            <person name="Mourier T."/>
            <person name="Nagra H."/>
            <person name="Otto T.D."/>
            <person name="Rawlings N."/>
            <person name="Sanchez A."/>
            <person name="Sanders M."/>
            <person name="Subramaniam C."/>
            <person name="Tay Y."/>
            <person name="Dear P."/>
            <person name="Doerig C."/>
            <person name="Gruber A."/>
            <person name="Parkinson J."/>
            <person name="Shirley M."/>
            <person name="Wan K.L."/>
            <person name="Berriman M."/>
            <person name="Tomley F."/>
            <person name="Pain A."/>
        </authorList>
    </citation>
    <scope>NUCLEOTIDE SEQUENCE [LARGE SCALE GENOMIC DNA]</scope>
    <source>
        <strain evidence="2">Houghton</strain>
    </source>
</reference>
<dbReference type="InterPro" id="IPR006047">
    <property type="entry name" value="GH13_cat_dom"/>
</dbReference>
<keyword evidence="3" id="KW-1185">Reference proteome</keyword>
<dbReference type="OMA" id="PYARFCD"/>
<organism evidence="2 3">
    <name type="scientific">Eimeria tenella</name>
    <name type="common">Coccidian parasite</name>
    <dbReference type="NCBI Taxonomy" id="5802"/>
    <lineage>
        <taxon>Eukaryota</taxon>
        <taxon>Sar</taxon>
        <taxon>Alveolata</taxon>
        <taxon>Apicomplexa</taxon>
        <taxon>Conoidasida</taxon>
        <taxon>Coccidia</taxon>
        <taxon>Eucoccidiorida</taxon>
        <taxon>Eimeriorina</taxon>
        <taxon>Eimeriidae</taxon>
        <taxon>Eimeria</taxon>
    </lineage>
</organism>
<dbReference type="InterPro" id="IPR017853">
    <property type="entry name" value="GH"/>
</dbReference>
<dbReference type="RefSeq" id="XP_013235320.1">
    <property type="nucleotide sequence ID" value="XM_013379866.1"/>
</dbReference>
<accession>U6L2F5</accession>
<dbReference type="Proteomes" id="UP000030747">
    <property type="component" value="Unassembled WGS sequence"/>
</dbReference>
<gene>
    <name evidence="2" type="ORF">ETH_00033740</name>
</gene>
<dbReference type="GeneID" id="25255814"/>
<reference evidence="2" key="2">
    <citation type="submission" date="2013-10" db="EMBL/GenBank/DDBJ databases">
        <authorList>
            <person name="Aslett M."/>
        </authorList>
    </citation>
    <scope>NUCLEOTIDE SEQUENCE [LARGE SCALE GENOMIC DNA]</scope>
    <source>
        <strain evidence="2">Houghton</strain>
    </source>
</reference>
<evidence type="ECO:0000313" key="3">
    <source>
        <dbReference type="Proteomes" id="UP000030747"/>
    </source>
</evidence>
<dbReference type="VEuPathDB" id="ToxoDB:ETH_00033740"/>
<dbReference type="VEuPathDB" id="ToxoDB:ETH2_0720300"/>
<protein>
    <submittedName>
        <fullName evidence="2">1,4-alpha-glucan branching enzyme, putative</fullName>
    </submittedName>
</protein>
<dbReference type="EMBL" id="HG677314">
    <property type="protein sequence ID" value="CDJ44572.1"/>
    <property type="molecule type" value="Genomic_DNA"/>
</dbReference>
<evidence type="ECO:0000313" key="2">
    <source>
        <dbReference type="EMBL" id="CDJ44572.1"/>
    </source>
</evidence>